<evidence type="ECO:0000313" key="1">
    <source>
        <dbReference type="EMBL" id="GBL76632.1"/>
    </source>
</evidence>
<proteinExistence type="predicted"/>
<dbReference type="EMBL" id="BGPR01000010">
    <property type="protein sequence ID" value="GBL76632.1"/>
    <property type="molecule type" value="Genomic_DNA"/>
</dbReference>
<dbReference type="Proteomes" id="UP000499080">
    <property type="component" value="Unassembled WGS sequence"/>
</dbReference>
<name>A0A4Y2AA15_ARAVE</name>
<keyword evidence="2" id="KW-1185">Reference proteome</keyword>
<reference evidence="1 2" key="1">
    <citation type="journal article" date="2019" name="Sci. Rep.">
        <title>Orb-weaving spider Araneus ventricosus genome elucidates the spidroin gene catalogue.</title>
        <authorList>
            <person name="Kono N."/>
            <person name="Nakamura H."/>
            <person name="Ohtoshi R."/>
            <person name="Moran D.A.P."/>
            <person name="Shinohara A."/>
            <person name="Yoshida Y."/>
            <person name="Fujiwara M."/>
            <person name="Mori M."/>
            <person name="Tomita M."/>
            <person name="Arakawa K."/>
        </authorList>
    </citation>
    <scope>NUCLEOTIDE SEQUENCE [LARGE SCALE GENOMIC DNA]</scope>
</reference>
<accession>A0A4Y2AA15</accession>
<protein>
    <submittedName>
        <fullName evidence="1">Uncharacterized protein</fullName>
    </submittedName>
</protein>
<dbReference type="AlphaFoldDB" id="A0A4Y2AA15"/>
<gene>
    <name evidence="1" type="ORF">AVEN_53345_1</name>
</gene>
<evidence type="ECO:0000313" key="2">
    <source>
        <dbReference type="Proteomes" id="UP000499080"/>
    </source>
</evidence>
<organism evidence="1 2">
    <name type="scientific">Araneus ventricosus</name>
    <name type="common">Orbweaver spider</name>
    <name type="synonym">Epeira ventricosa</name>
    <dbReference type="NCBI Taxonomy" id="182803"/>
    <lineage>
        <taxon>Eukaryota</taxon>
        <taxon>Metazoa</taxon>
        <taxon>Ecdysozoa</taxon>
        <taxon>Arthropoda</taxon>
        <taxon>Chelicerata</taxon>
        <taxon>Arachnida</taxon>
        <taxon>Araneae</taxon>
        <taxon>Araneomorphae</taxon>
        <taxon>Entelegynae</taxon>
        <taxon>Araneoidea</taxon>
        <taxon>Araneidae</taxon>
        <taxon>Araneus</taxon>
    </lineage>
</organism>
<sequence>MKGLIDLFYSKLNPNHHFASVIISRMMIRRAFLEMIAFCHVIAVRWHLKSRISIGKLGRSGRVLNAAAGLEWMRPHKLRLCNEGGAPVWCEDLWGLLAVQMVEKCCLFCVRGRLDKWLLFASAVKSGVLFGIGKSVPCLIIPAFVFDFKKNGSGMLSSSLFAGREKQDIFL</sequence>
<comment type="caution">
    <text evidence="1">The sequence shown here is derived from an EMBL/GenBank/DDBJ whole genome shotgun (WGS) entry which is preliminary data.</text>
</comment>